<organism evidence="1">
    <name type="scientific">marine sediment metagenome</name>
    <dbReference type="NCBI Taxonomy" id="412755"/>
    <lineage>
        <taxon>unclassified sequences</taxon>
        <taxon>metagenomes</taxon>
        <taxon>ecological metagenomes</taxon>
    </lineage>
</organism>
<reference evidence="1" key="1">
    <citation type="journal article" date="2015" name="Nature">
        <title>Complex archaea that bridge the gap between prokaryotes and eukaryotes.</title>
        <authorList>
            <person name="Spang A."/>
            <person name="Saw J.H."/>
            <person name="Jorgensen S.L."/>
            <person name="Zaremba-Niedzwiedzka K."/>
            <person name="Martijn J."/>
            <person name="Lind A.E."/>
            <person name="van Eijk R."/>
            <person name="Schleper C."/>
            <person name="Guy L."/>
            <person name="Ettema T.J."/>
        </authorList>
    </citation>
    <scope>NUCLEOTIDE SEQUENCE</scope>
</reference>
<evidence type="ECO:0000313" key="1">
    <source>
        <dbReference type="EMBL" id="KKL79661.1"/>
    </source>
</evidence>
<proteinExistence type="predicted"/>
<dbReference type="AlphaFoldDB" id="A0A0F9FMB4"/>
<protein>
    <submittedName>
        <fullName evidence="1">Uncharacterized protein</fullName>
    </submittedName>
</protein>
<dbReference type="EMBL" id="LAZR01023100">
    <property type="protein sequence ID" value="KKL79661.1"/>
    <property type="molecule type" value="Genomic_DNA"/>
</dbReference>
<comment type="caution">
    <text evidence="1">The sequence shown here is derived from an EMBL/GenBank/DDBJ whole genome shotgun (WGS) entry which is preliminary data.</text>
</comment>
<accession>A0A0F9FMB4</accession>
<feature type="non-terminal residue" evidence="1">
    <location>
        <position position="1"/>
    </location>
</feature>
<name>A0A0F9FMB4_9ZZZZ</name>
<sequence>SGYPWQYYRRSSTGDHASWIVYAPGGANDRGQRDSGSFVQYMTKGMKPITGYGNCSPPSAYHELGPGAPFVPMLERGGAREFPASQVLTYKWHLDPPLKGCVFPQYEAVKDRVRHFECEDCDRYDMWMLDDDMETGMACFRHLRSNTNDGRHEYSRREATLILKEQGVPFSAGRFAAIAEELKRMEISGNADDLQAVAKGTQESD</sequence>
<gene>
    <name evidence="1" type="ORF">LCGC14_2012540</name>
</gene>